<dbReference type="PANTHER" id="PTHR37841:SF1">
    <property type="entry name" value="DUF3298 DOMAIN-CONTAINING PROTEIN"/>
    <property type="match status" value="1"/>
</dbReference>
<feature type="chain" id="PRO_5040838375" evidence="1">
    <location>
        <begin position="29"/>
        <end position="333"/>
    </location>
</feature>
<protein>
    <submittedName>
        <fullName evidence="3">WG repeat-containing protein</fullName>
    </submittedName>
</protein>
<evidence type="ECO:0000313" key="3">
    <source>
        <dbReference type="EMBL" id="MDG0792798.1"/>
    </source>
</evidence>
<feature type="signal peptide" evidence="1">
    <location>
        <begin position="1"/>
        <end position="28"/>
    </location>
</feature>
<accession>A0A9X4QNH6</accession>
<dbReference type="AlphaFoldDB" id="A0A9X4QNH6"/>
<reference evidence="3 4" key="1">
    <citation type="submission" date="2022-10" db="EMBL/GenBank/DDBJ databases">
        <title>Comparative genomic analysis of Cohnella hashimotonis sp. nov., isolated from the International Space Station.</title>
        <authorList>
            <person name="Simpson A."/>
            <person name="Venkateswaran K."/>
        </authorList>
    </citation>
    <scope>NUCLEOTIDE SEQUENCE [LARGE SCALE GENOMIC DNA]</scope>
    <source>
        <strain evidence="3 4">DSM 18997</strain>
    </source>
</reference>
<keyword evidence="4" id="KW-1185">Reference proteome</keyword>
<feature type="domain" description="Copper amine oxidase-like N-terminal" evidence="2">
    <location>
        <begin position="45"/>
        <end position="148"/>
    </location>
</feature>
<dbReference type="InterPro" id="IPR012854">
    <property type="entry name" value="Cu_amine_oxidase-like_N"/>
</dbReference>
<evidence type="ECO:0000313" key="4">
    <source>
        <dbReference type="Proteomes" id="UP001153387"/>
    </source>
</evidence>
<name>A0A9X4QNH6_9BACL</name>
<sequence length="333" mass="34780">MFYSRSIQQRIAKTALAVAIGAQALAFAAVPGAYAAPAAKPYVSVDGTSQQSLWAPVTKNGATYGPLAGVSAALGAAGKYDAKTNTISIKKGNRLIILQPESKTAKVNGAKSAIVAAPILIGGVPYVPLRFVAESLGASLSWNASTGAYEVNTRLHPFTKDGNTSFVNVYGESVIGATYGIASAFSGGLSVLQQGDAFGYEDRSGKIAIPVQYSSAYDFSDGLALVTSKDGTQSYIDKSGKVVLNPAYDELFDFSEGLAAVRSGDSFGYIDKTGKLVIPAQYEDAFYFSGGLAAVQIDGSYGFIDKTGKLVIPAKYQSVSDFKGGGWRSLQRS</sequence>
<comment type="caution">
    <text evidence="3">The sequence shown here is derived from an EMBL/GenBank/DDBJ whole genome shotgun (WGS) entry which is preliminary data.</text>
</comment>
<organism evidence="3 4">
    <name type="scientific">Cohnella ginsengisoli</name>
    <dbReference type="NCBI Taxonomy" id="425004"/>
    <lineage>
        <taxon>Bacteria</taxon>
        <taxon>Bacillati</taxon>
        <taxon>Bacillota</taxon>
        <taxon>Bacilli</taxon>
        <taxon>Bacillales</taxon>
        <taxon>Paenibacillaceae</taxon>
        <taxon>Cohnella</taxon>
    </lineage>
</organism>
<dbReference type="Pfam" id="PF14903">
    <property type="entry name" value="WG_beta_rep"/>
    <property type="match status" value="3"/>
</dbReference>
<dbReference type="Gene3D" id="3.30.457.10">
    <property type="entry name" value="Copper amine oxidase-like, N-terminal domain"/>
    <property type="match status" value="1"/>
</dbReference>
<dbReference type="RefSeq" id="WP_277566556.1">
    <property type="nucleotide sequence ID" value="NZ_JAPDHZ010000003.1"/>
</dbReference>
<keyword evidence="1" id="KW-0732">Signal</keyword>
<dbReference type="InterPro" id="IPR036582">
    <property type="entry name" value="Mao_N_sf"/>
</dbReference>
<dbReference type="InterPro" id="IPR032774">
    <property type="entry name" value="WG_beta_rep"/>
</dbReference>
<dbReference type="Pfam" id="PF07833">
    <property type="entry name" value="Cu_amine_oxidN1"/>
    <property type="match status" value="1"/>
</dbReference>
<evidence type="ECO:0000259" key="2">
    <source>
        <dbReference type="Pfam" id="PF07833"/>
    </source>
</evidence>
<dbReference type="PANTHER" id="PTHR37841">
    <property type="entry name" value="GLR2918 PROTEIN"/>
    <property type="match status" value="1"/>
</dbReference>
<proteinExistence type="predicted"/>
<dbReference type="Proteomes" id="UP001153387">
    <property type="component" value="Unassembled WGS sequence"/>
</dbReference>
<dbReference type="EMBL" id="JAPDHZ010000003">
    <property type="protein sequence ID" value="MDG0792798.1"/>
    <property type="molecule type" value="Genomic_DNA"/>
</dbReference>
<evidence type="ECO:0000256" key="1">
    <source>
        <dbReference type="SAM" id="SignalP"/>
    </source>
</evidence>
<gene>
    <name evidence="3" type="ORF">OMP38_19420</name>
</gene>
<dbReference type="SUPFAM" id="SSF69360">
    <property type="entry name" value="Cell wall binding repeat"/>
    <property type="match status" value="1"/>
</dbReference>
<dbReference type="SUPFAM" id="SSF55383">
    <property type="entry name" value="Copper amine oxidase, domain N"/>
    <property type="match status" value="1"/>
</dbReference>